<reference evidence="1 2" key="1">
    <citation type="submission" date="2023-12" db="EMBL/GenBank/DDBJ databases">
        <title>Description of new species of Mycobacterium terrae complex isolated from sewage at the Sao Paulo Zoological Park Foundation in Brazil.</title>
        <authorList>
            <person name="Romagnoli C.L."/>
            <person name="Conceicao E.C."/>
            <person name="Machado E."/>
            <person name="Barreto L.B.P.F."/>
            <person name="Sharma A."/>
            <person name="Silva N.M."/>
            <person name="Marques L.E."/>
            <person name="Juliana M.A."/>
            <person name="Lourenco M.C.S."/>
            <person name="Digiampietri L.A."/>
            <person name="Suffys P.N."/>
            <person name="Viana-Niero C."/>
        </authorList>
    </citation>
    <scope>NUCLEOTIDE SEQUENCE [LARGE SCALE GENOMIC DNA]</scope>
    <source>
        <strain evidence="1 2">MYC098</strain>
    </source>
</reference>
<accession>A0ABU5XLA9</accession>
<dbReference type="RefSeq" id="WP_329780310.1">
    <property type="nucleotide sequence ID" value="NZ_JAYJJR010000013.1"/>
</dbReference>
<dbReference type="EMBL" id="JAYJJR010000013">
    <property type="protein sequence ID" value="MEB3023047.1"/>
    <property type="molecule type" value="Genomic_DNA"/>
</dbReference>
<evidence type="ECO:0000313" key="2">
    <source>
        <dbReference type="Proteomes" id="UP001299596"/>
    </source>
</evidence>
<protein>
    <recommendedName>
        <fullName evidence="3">DUF4143 domain-containing protein</fullName>
    </recommendedName>
</protein>
<comment type="caution">
    <text evidence="1">The sequence shown here is derived from an EMBL/GenBank/DDBJ whole genome shotgun (WGS) entry which is preliminary data.</text>
</comment>
<sequence length="124" mass="13473">MAATAAATAVAEHLSSFNYNWMTERELQDHVATVLETRFPTRREHALSRRDRPDFLVESQGLTIAIEVKVAGAHNAVLRQLGRYAEHDGIAALVLASGKRTLLAGVPRQIHTKPIALALLAGAL</sequence>
<evidence type="ECO:0008006" key="3">
    <source>
        <dbReference type="Google" id="ProtNLM"/>
    </source>
</evidence>
<name>A0ABU5XLA9_9MYCO</name>
<dbReference type="Proteomes" id="UP001299596">
    <property type="component" value="Unassembled WGS sequence"/>
</dbReference>
<gene>
    <name evidence="1" type="ORF">K6T79_18555</name>
</gene>
<evidence type="ECO:0000313" key="1">
    <source>
        <dbReference type="EMBL" id="MEB3023047.1"/>
    </source>
</evidence>
<proteinExistence type="predicted"/>
<keyword evidence="2" id="KW-1185">Reference proteome</keyword>
<organism evidence="1 2">
    <name type="scientific">[Mycobacterium] crassicus</name>
    <dbReference type="NCBI Taxonomy" id="2872309"/>
    <lineage>
        <taxon>Bacteria</taxon>
        <taxon>Bacillati</taxon>
        <taxon>Actinomycetota</taxon>
        <taxon>Actinomycetes</taxon>
        <taxon>Mycobacteriales</taxon>
        <taxon>Mycobacteriaceae</taxon>
        <taxon>Mycolicibacter</taxon>
    </lineage>
</organism>